<evidence type="ECO:0000313" key="1">
    <source>
        <dbReference type="EMBL" id="CAG8659755.1"/>
    </source>
</evidence>
<evidence type="ECO:0000313" key="2">
    <source>
        <dbReference type="Proteomes" id="UP000789405"/>
    </source>
</evidence>
<keyword evidence="2" id="KW-1185">Reference proteome</keyword>
<dbReference type="Proteomes" id="UP000789405">
    <property type="component" value="Unassembled WGS sequence"/>
</dbReference>
<dbReference type="EMBL" id="CAJVPY010006284">
    <property type="protein sequence ID" value="CAG8659755.1"/>
    <property type="molecule type" value="Genomic_DNA"/>
</dbReference>
<dbReference type="AlphaFoldDB" id="A0A9N9H676"/>
<accession>A0A9N9H676</accession>
<proteinExistence type="predicted"/>
<organism evidence="1 2">
    <name type="scientific">Dentiscutata erythropus</name>
    <dbReference type="NCBI Taxonomy" id="1348616"/>
    <lineage>
        <taxon>Eukaryota</taxon>
        <taxon>Fungi</taxon>
        <taxon>Fungi incertae sedis</taxon>
        <taxon>Mucoromycota</taxon>
        <taxon>Glomeromycotina</taxon>
        <taxon>Glomeromycetes</taxon>
        <taxon>Diversisporales</taxon>
        <taxon>Gigasporaceae</taxon>
        <taxon>Dentiscutata</taxon>
    </lineage>
</organism>
<sequence length="47" mass="5302">MCYISANKEIKTTQIILLNYQSSMYISRLLSTKELKLACKSAKFGGI</sequence>
<reference evidence="1" key="1">
    <citation type="submission" date="2021-06" db="EMBL/GenBank/DDBJ databases">
        <authorList>
            <person name="Kallberg Y."/>
            <person name="Tangrot J."/>
            <person name="Rosling A."/>
        </authorList>
    </citation>
    <scope>NUCLEOTIDE SEQUENCE</scope>
    <source>
        <strain evidence="1">MA453B</strain>
    </source>
</reference>
<comment type="caution">
    <text evidence="1">The sequence shown here is derived from an EMBL/GenBank/DDBJ whole genome shotgun (WGS) entry which is preliminary data.</text>
</comment>
<name>A0A9N9H676_9GLOM</name>
<protein>
    <submittedName>
        <fullName evidence="1">2481_t:CDS:1</fullName>
    </submittedName>
</protein>
<gene>
    <name evidence="1" type="ORF">DERYTH_LOCUS10646</name>
</gene>